<keyword evidence="2" id="KW-1185">Reference proteome</keyword>
<dbReference type="KEGG" id="cmar:IMCC12053_1201"/>
<accession>A0A0N7HIG4</accession>
<dbReference type="STRING" id="1397108.IMCC12053_1201"/>
<protein>
    <submittedName>
        <fullName evidence="1">Uncharacterized protein</fullName>
    </submittedName>
</protein>
<gene>
    <name evidence="1" type="ORF">IMCC12053_1201</name>
</gene>
<sequence>MTTNPERDSLVFGVLFGEDITAHHLARAAHRYDREKS</sequence>
<evidence type="ECO:0000313" key="2">
    <source>
        <dbReference type="Proteomes" id="UP000064920"/>
    </source>
</evidence>
<dbReference type="PATRIC" id="fig|1397108.4.peg.1230"/>
<reference evidence="1 2" key="1">
    <citation type="submission" date="2015-05" db="EMBL/GenBank/DDBJ databases">
        <authorList>
            <person name="Wang D.B."/>
            <person name="Wang M."/>
        </authorList>
    </citation>
    <scope>NUCLEOTIDE SEQUENCE [LARGE SCALE GENOMIC DNA]</scope>
    <source>
        <strain evidence="1 2">IMCC 12053</strain>
    </source>
</reference>
<name>A0A0N7HIG4_9RHOB</name>
<dbReference type="Proteomes" id="UP000064920">
    <property type="component" value="Chromosome"/>
</dbReference>
<proteinExistence type="predicted"/>
<dbReference type="AlphaFoldDB" id="A0A0N7HIG4"/>
<dbReference type="EMBL" id="CP012023">
    <property type="protein sequence ID" value="ALI55149.1"/>
    <property type="molecule type" value="Genomic_DNA"/>
</dbReference>
<evidence type="ECO:0000313" key="1">
    <source>
        <dbReference type="EMBL" id="ALI55149.1"/>
    </source>
</evidence>
<organism evidence="1 2">
    <name type="scientific">Celeribacter marinus</name>
    <dbReference type="NCBI Taxonomy" id="1397108"/>
    <lineage>
        <taxon>Bacteria</taxon>
        <taxon>Pseudomonadati</taxon>
        <taxon>Pseudomonadota</taxon>
        <taxon>Alphaproteobacteria</taxon>
        <taxon>Rhodobacterales</taxon>
        <taxon>Roseobacteraceae</taxon>
        <taxon>Celeribacter</taxon>
    </lineage>
</organism>